<feature type="domain" description="Homologous recombination OB-fold protein OB-fold" evidence="2">
    <location>
        <begin position="229"/>
        <end position="313"/>
    </location>
</feature>
<feature type="compositionally biased region" description="Gly residues" evidence="1">
    <location>
        <begin position="24"/>
        <end position="34"/>
    </location>
</feature>
<feature type="compositionally biased region" description="Acidic residues" evidence="1">
    <location>
        <begin position="88"/>
        <end position="98"/>
    </location>
</feature>
<feature type="region of interest" description="Disordered" evidence="1">
    <location>
        <begin position="1"/>
        <end position="115"/>
    </location>
</feature>
<evidence type="ECO:0000313" key="4">
    <source>
        <dbReference type="Proteomes" id="UP000316726"/>
    </source>
</evidence>
<dbReference type="PANTHER" id="PTHR14523">
    <property type="entry name" value="UNCHARACTERIZED PROTEIN C17ORF53 HOMOLOG"/>
    <property type="match status" value="1"/>
</dbReference>
<dbReference type="InterPro" id="IPR028045">
    <property type="entry name" value="HROB"/>
</dbReference>
<dbReference type="OrthoDB" id="550780at2759"/>
<dbReference type="Proteomes" id="UP000316726">
    <property type="component" value="Chromosome 12"/>
</dbReference>
<evidence type="ECO:0000313" key="3">
    <source>
        <dbReference type="EMBL" id="QDZ24168.1"/>
    </source>
</evidence>
<sequence>MYDDWEDLDVDEDSDEEEREEGRGGNTVGHGNPSGSGNLEAIVPLRDLDSAINSGGKEGSGERGSKGFASELVRSSPIAPRASQRAAEEEEEEVLIEEVEGRGGGYGAAATPRSPQQEKGLGLVLLPGPIGQLQRALSRKRARSGGPGLMQNDGSARRGVVSARGSKGQREERLSLMRGMEDEEDFKSKQWLLAMSALDVTGPDAPAGSAPAAAVVDIKDIRERGLSSRKVSRVVGLVKHVDLGGDGNAYVVLKDPSGSIGATVHSEVLSNPISKEGEISVGSVLVLEKVSTFSPDDRAQFLCVTLDNILQVFA</sequence>
<dbReference type="AlphaFoldDB" id="A0A5B8MTQ4"/>
<name>A0A5B8MTQ4_9CHLO</name>
<accession>A0A5B8MTQ4</accession>
<evidence type="ECO:0000259" key="2">
    <source>
        <dbReference type="Pfam" id="PF15072"/>
    </source>
</evidence>
<feature type="region of interest" description="Disordered" evidence="1">
    <location>
        <begin position="141"/>
        <end position="172"/>
    </location>
</feature>
<organism evidence="3 4">
    <name type="scientific">Chloropicon primus</name>
    <dbReference type="NCBI Taxonomy" id="1764295"/>
    <lineage>
        <taxon>Eukaryota</taxon>
        <taxon>Viridiplantae</taxon>
        <taxon>Chlorophyta</taxon>
        <taxon>Chloropicophyceae</taxon>
        <taxon>Chloropicales</taxon>
        <taxon>Chloropicaceae</taxon>
        <taxon>Chloropicon</taxon>
    </lineage>
</organism>
<proteinExistence type="predicted"/>
<feature type="compositionally biased region" description="Acidic residues" evidence="1">
    <location>
        <begin position="1"/>
        <end position="19"/>
    </location>
</feature>
<reference evidence="3 4" key="1">
    <citation type="submission" date="2018-07" db="EMBL/GenBank/DDBJ databases">
        <title>The complete nuclear genome of the prasinophyte Chloropicon primus (CCMP1205).</title>
        <authorList>
            <person name="Pombert J.-F."/>
            <person name="Otis C."/>
            <person name="Turmel M."/>
            <person name="Lemieux C."/>
        </authorList>
    </citation>
    <scope>NUCLEOTIDE SEQUENCE [LARGE SCALE GENOMIC DNA]</scope>
    <source>
        <strain evidence="3 4">CCMP1205</strain>
    </source>
</reference>
<gene>
    <name evidence="3" type="ORF">A3770_12p66860</name>
</gene>
<protein>
    <recommendedName>
        <fullName evidence="2">Homologous recombination OB-fold protein OB-fold domain-containing protein</fullName>
    </recommendedName>
</protein>
<dbReference type="STRING" id="1764295.A0A5B8MTQ4"/>
<evidence type="ECO:0000256" key="1">
    <source>
        <dbReference type="SAM" id="MobiDB-lite"/>
    </source>
</evidence>
<keyword evidence="4" id="KW-1185">Reference proteome</keyword>
<dbReference type="EMBL" id="CP031045">
    <property type="protein sequence ID" value="QDZ24168.1"/>
    <property type="molecule type" value="Genomic_DNA"/>
</dbReference>
<dbReference type="InterPro" id="IPR058570">
    <property type="entry name" value="HROB_OB"/>
</dbReference>
<dbReference type="Pfam" id="PF15072">
    <property type="entry name" value="HROB"/>
    <property type="match status" value="1"/>
</dbReference>
<dbReference type="GO" id="GO:0000725">
    <property type="term" value="P:recombinational repair"/>
    <property type="evidence" value="ECO:0007669"/>
    <property type="project" value="InterPro"/>
</dbReference>
<dbReference type="PANTHER" id="PTHR14523:SF1">
    <property type="entry name" value="HOMOLOGOUS RECOMBINATION OB-FOLD PROTEIN"/>
    <property type="match status" value="1"/>
</dbReference>